<dbReference type="InterPro" id="IPR006638">
    <property type="entry name" value="Elp3/MiaA/NifB-like_rSAM"/>
</dbReference>
<evidence type="ECO:0000259" key="1">
    <source>
        <dbReference type="PROSITE" id="PS51918"/>
    </source>
</evidence>
<protein>
    <submittedName>
        <fullName evidence="2">Oxygen-independent coproporphyrinogen-III oxidase-like protein YqeR</fullName>
        <ecNumber evidence="2">1.3.99.-</ecNumber>
    </submittedName>
</protein>
<dbReference type="GO" id="GO:0051539">
    <property type="term" value="F:4 iron, 4 sulfur cluster binding"/>
    <property type="evidence" value="ECO:0007669"/>
    <property type="project" value="TreeGrafter"/>
</dbReference>
<keyword evidence="2" id="KW-0560">Oxidoreductase</keyword>
<accession>A0A645EBG0</accession>
<dbReference type="InterPro" id="IPR058240">
    <property type="entry name" value="rSAM_sf"/>
</dbReference>
<dbReference type="SMART" id="SM00729">
    <property type="entry name" value="Elp3"/>
    <property type="match status" value="1"/>
</dbReference>
<dbReference type="Gene3D" id="3.30.750.200">
    <property type="match status" value="1"/>
</dbReference>
<dbReference type="EMBL" id="VSSQ01044623">
    <property type="protein sequence ID" value="MPM98458.1"/>
    <property type="molecule type" value="Genomic_DNA"/>
</dbReference>
<sequence length="299" mass="33468">MIINALKETGLWRAPAEVTMEMNPGTVDFDKLCQYQEMGIDRVSFGVQSLNDKEVKTIGRLHTASEALQAIEQASKAGFERISADLIYGLPTQTLATFKDTLAAIVASAISHLSVYGLTVEEETPLATLLANGSLVLPSEEEAEMMYDHTISYLEERGLHRYEISNFARTGQESLHNLVYWHYLPYYGFGSAACSYDGKRRMTNAEDIESYIRGAAPTIEQLPSRTSLAEFMFLGLRTSEGIDLSVAKDRFGVDVMAMFGQKIEKYINREMLSFDSAENNLKLTKLGMKFGNEIFELFL</sequence>
<dbReference type="GO" id="GO:0006779">
    <property type="term" value="P:porphyrin-containing compound biosynthetic process"/>
    <property type="evidence" value="ECO:0007669"/>
    <property type="project" value="TreeGrafter"/>
</dbReference>
<comment type="caution">
    <text evidence="2">The sequence shown here is derived from an EMBL/GenBank/DDBJ whole genome shotgun (WGS) entry which is preliminary data.</text>
</comment>
<dbReference type="InterPro" id="IPR034505">
    <property type="entry name" value="Coproporphyrinogen-III_oxidase"/>
</dbReference>
<organism evidence="2">
    <name type="scientific">bioreactor metagenome</name>
    <dbReference type="NCBI Taxonomy" id="1076179"/>
    <lineage>
        <taxon>unclassified sequences</taxon>
        <taxon>metagenomes</taxon>
        <taxon>ecological metagenomes</taxon>
    </lineage>
</organism>
<dbReference type="AlphaFoldDB" id="A0A645EBG0"/>
<dbReference type="PROSITE" id="PS51918">
    <property type="entry name" value="RADICAL_SAM"/>
    <property type="match status" value="1"/>
</dbReference>
<dbReference type="GO" id="GO:0016491">
    <property type="term" value="F:oxidoreductase activity"/>
    <property type="evidence" value="ECO:0007669"/>
    <property type="project" value="UniProtKB-KW"/>
</dbReference>
<proteinExistence type="predicted"/>
<dbReference type="InterPro" id="IPR010723">
    <property type="entry name" value="HemN_C"/>
</dbReference>
<dbReference type="PANTHER" id="PTHR13932">
    <property type="entry name" value="COPROPORPHYRINIGEN III OXIDASE"/>
    <property type="match status" value="1"/>
</dbReference>
<dbReference type="GO" id="GO:0005737">
    <property type="term" value="C:cytoplasm"/>
    <property type="evidence" value="ECO:0007669"/>
    <property type="project" value="TreeGrafter"/>
</dbReference>
<name>A0A645EBG0_9ZZZZ</name>
<dbReference type="InterPro" id="IPR007197">
    <property type="entry name" value="rSAM"/>
</dbReference>
<dbReference type="Pfam" id="PF06969">
    <property type="entry name" value="HemN_C"/>
    <property type="match status" value="1"/>
</dbReference>
<feature type="domain" description="Radical SAM core" evidence="1">
    <location>
        <begin position="1"/>
        <end position="160"/>
    </location>
</feature>
<reference evidence="2" key="1">
    <citation type="submission" date="2019-08" db="EMBL/GenBank/DDBJ databases">
        <authorList>
            <person name="Kucharzyk K."/>
            <person name="Murdoch R.W."/>
            <person name="Higgins S."/>
            <person name="Loffler F."/>
        </authorList>
    </citation>
    <scope>NUCLEOTIDE SEQUENCE</scope>
</reference>
<dbReference type="PANTHER" id="PTHR13932:SF5">
    <property type="entry name" value="RADICAL S-ADENOSYL METHIONINE DOMAIN-CONTAINING PROTEIN 1, MITOCHONDRIAL"/>
    <property type="match status" value="1"/>
</dbReference>
<dbReference type="Pfam" id="PF04055">
    <property type="entry name" value="Radical_SAM"/>
    <property type="match status" value="1"/>
</dbReference>
<evidence type="ECO:0000313" key="2">
    <source>
        <dbReference type="EMBL" id="MPM98458.1"/>
    </source>
</evidence>
<dbReference type="EC" id="1.3.99.-" evidence="2"/>
<gene>
    <name evidence="2" type="primary">hemN_47</name>
    <name evidence="2" type="ORF">SDC9_145646</name>
</gene>
<dbReference type="SUPFAM" id="SSF102114">
    <property type="entry name" value="Radical SAM enzymes"/>
    <property type="match status" value="1"/>
</dbReference>